<comment type="caution">
    <text evidence="3">The sequence shown here is derived from an EMBL/GenBank/DDBJ whole genome shotgun (WGS) entry which is preliminary data.</text>
</comment>
<feature type="compositionally biased region" description="Basic and acidic residues" evidence="1">
    <location>
        <begin position="102"/>
        <end position="124"/>
    </location>
</feature>
<evidence type="ECO:0000256" key="1">
    <source>
        <dbReference type="SAM" id="MobiDB-lite"/>
    </source>
</evidence>
<sequence length="236" mass="23696">MPTVVVLALTLALAPAPSPSTTPNLLGDIIGGVGQIVDDLLGGDAPSADPTPNATPTTPSVAPTGVPTSSQPPAADQPSPVTSIAIPVPAGSAGAVPAPADPVRRTTGEDAGAREAAVPRRDGETPEPSVLPALANPTGGAWPPASYLLVVGLLALLAVLLLRRRAPAAALAPRPGPGPDSAPRPGPVLDSAPAPAPDPDLGPVPDNVSQLPTSLNVIYEMGRLDERLEQERRRRT</sequence>
<keyword evidence="2" id="KW-0472">Membrane</keyword>
<reference evidence="3 4" key="1">
    <citation type="submission" date="2019-02" db="EMBL/GenBank/DDBJ databases">
        <title>Sequencing the genomes of 1000 actinobacteria strains.</title>
        <authorList>
            <person name="Klenk H.-P."/>
        </authorList>
    </citation>
    <scope>NUCLEOTIDE SEQUENCE [LARGE SCALE GENOMIC DNA]</scope>
    <source>
        <strain evidence="3 4">DSM 45888</strain>
    </source>
</reference>
<name>A0A4Q7UFG6_9ACTN</name>
<feature type="transmembrane region" description="Helical" evidence="2">
    <location>
        <begin position="145"/>
        <end position="162"/>
    </location>
</feature>
<feature type="compositionally biased region" description="Pro residues" evidence="1">
    <location>
        <begin position="174"/>
        <end position="186"/>
    </location>
</feature>
<feature type="compositionally biased region" description="Low complexity" evidence="1">
    <location>
        <begin position="40"/>
        <end position="98"/>
    </location>
</feature>
<dbReference type="Proteomes" id="UP000293781">
    <property type="component" value="Unassembled WGS sequence"/>
</dbReference>
<evidence type="ECO:0000313" key="4">
    <source>
        <dbReference type="Proteomes" id="UP000293781"/>
    </source>
</evidence>
<dbReference type="RefSeq" id="WP_130400693.1">
    <property type="nucleotide sequence ID" value="NZ_SHKK01000001.1"/>
</dbReference>
<dbReference type="EMBL" id="SHKK01000001">
    <property type="protein sequence ID" value="RZT78143.1"/>
    <property type="molecule type" value="Genomic_DNA"/>
</dbReference>
<organism evidence="3 4">
    <name type="scientific">Micromonospora violae</name>
    <dbReference type="NCBI Taxonomy" id="1278207"/>
    <lineage>
        <taxon>Bacteria</taxon>
        <taxon>Bacillati</taxon>
        <taxon>Actinomycetota</taxon>
        <taxon>Actinomycetes</taxon>
        <taxon>Micromonosporales</taxon>
        <taxon>Micromonosporaceae</taxon>
        <taxon>Micromonospora</taxon>
    </lineage>
</organism>
<dbReference type="AlphaFoldDB" id="A0A4Q7UFG6"/>
<feature type="region of interest" description="Disordered" evidence="1">
    <location>
        <begin position="40"/>
        <end position="132"/>
    </location>
</feature>
<evidence type="ECO:0000313" key="3">
    <source>
        <dbReference type="EMBL" id="RZT78143.1"/>
    </source>
</evidence>
<evidence type="ECO:0000256" key="2">
    <source>
        <dbReference type="SAM" id="Phobius"/>
    </source>
</evidence>
<accession>A0A4Q7UFG6</accession>
<keyword evidence="2" id="KW-1133">Transmembrane helix</keyword>
<gene>
    <name evidence="3" type="ORF">EV382_1324</name>
</gene>
<feature type="region of interest" description="Disordered" evidence="1">
    <location>
        <begin position="169"/>
        <end position="212"/>
    </location>
</feature>
<keyword evidence="2" id="KW-0812">Transmembrane</keyword>
<protein>
    <submittedName>
        <fullName evidence="3">MYXO-CTERM domain-containing protein</fullName>
    </submittedName>
</protein>
<proteinExistence type="predicted"/>
<keyword evidence="4" id="KW-1185">Reference proteome</keyword>